<dbReference type="Proteomes" id="UP000663866">
    <property type="component" value="Unassembled WGS sequence"/>
</dbReference>
<protein>
    <submittedName>
        <fullName evidence="2">Uncharacterized protein</fullName>
    </submittedName>
</protein>
<feature type="compositionally biased region" description="Polar residues" evidence="1">
    <location>
        <begin position="37"/>
        <end position="46"/>
    </location>
</feature>
<evidence type="ECO:0000313" key="2">
    <source>
        <dbReference type="EMBL" id="CAF4613133.1"/>
    </source>
</evidence>
<name>A0A821CYK9_9BILA</name>
<dbReference type="EMBL" id="CAJOBG010075885">
    <property type="protein sequence ID" value="CAF4613133.1"/>
    <property type="molecule type" value="Genomic_DNA"/>
</dbReference>
<evidence type="ECO:0000313" key="3">
    <source>
        <dbReference type="Proteomes" id="UP000663866"/>
    </source>
</evidence>
<evidence type="ECO:0000256" key="1">
    <source>
        <dbReference type="SAM" id="MobiDB-lite"/>
    </source>
</evidence>
<feature type="compositionally biased region" description="Polar residues" evidence="1">
    <location>
        <begin position="1"/>
        <end position="20"/>
    </location>
</feature>
<feature type="non-terminal residue" evidence="2">
    <location>
        <position position="1"/>
    </location>
</feature>
<dbReference type="AlphaFoldDB" id="A0A821CYK9"/>
<keyword evidence="3" id="KW-1185">Reference proteome</keyword>
<sequence length="109" mass="12177">TKQFGDQEQITSTNDSSTSKAPIIYNTRSRTDKLRKPNSSISSNTIKHFIPSSSSINNKIIPTSSSLPSNNINKAHAMNMGFSMKKLKEEQIKDKEIQGKIQHLVNNDD</sequence>
<feature type="non-terminal residue" evidence="2">
    <location>
        <position position="109"/>
    </location>
</feature>
<gene>
    <name evidence="2" type="ORF">OVN521_LOCUS45621</name>
</gene>
<reference evidence="2" key="1">
    <citation type="submission" date="2021-02" db="EMBL/GenBank/DDBJ databases">
        <authorList>
            <person name="Nowell W R."/>
        </authorList>
    </citation>
    <scope>NUCLEOTIDE SEQUENCE</scope>
</reference>
<organism evidence="2 3">
    <name type="scientific">Rotaria magnacalcarata</name>
    <dbReference type="NCBI Taxonomy" id="392030"/>
    <lineage>
        <taxon>Eukaryota</taxon>
        <taxon>Metazoa</taxon>
        <taxon>Spiralia</taxon>
        <taxon>Gnathifera</taxon>
        <taxon>Rotifera</taxon>
        <taxon>Eurotatoria</taxon>
        <taxon>Bdelloidea</taxon>
        <taxon>Philodinida</taxon>
        <taxon>Philodinidae</taxon>
        <taxon>Rotaria</taxon>
    </lineage>
</organism>
<comment type="caution">
    <text evidence="2">The sequence shown here is derived from an EMBL/GenBank/DDBJ whole genome shotgun (WGS) entry which is preliminary data.</text>
</comment>
<proteinExistence type="predicted"/>
<accession>A0A821CYK9</accession>
<feature type="region of interest" description="Disordered" evidence="1">
    <location>
        <begin position="1"/>
        <end position="46"/>
    </location>
</feature>